<protein>
    <submittedName>
        <fullName evidence="5">Aldehyde dehydrogenase</fullName>
    </submittedName>
</protein>
<dbReference type="InterPro" id="IPR016160">
    <property type="entry name" value="Ald_DH_CS_CYS"/>
</dbReference>
<feature type="active site" evidence="2">
    <location>
        <position position="268"/>
    </location>
</feature>
<evidence type="ECO:0000256" key="2">
    <source>
        <dbReference type="PROSITE-ProRule" id="PRU10007"/>
    </source>
</evidence>
<reference evidence="6" key="1">
    <citation type="journal article" date="2019" name="Int. J. Syst. Evol. Microbiol.">
        <title>The Global Catalogue of Microorganisms (GCM) 10K type strain sequencing project: providing services to taxonomists for standard genome sequencing and annotation.</title>
        <authorList>
            <consortium name="The Broad Institute Genomics Platform"/>
            <consortium name="The Broad Institute Genome Sequencing Center for Infectious Disease"/>
            <person name="Wu L."/>
            <person name="Ma J."/>
        </authorList>
    </citation>
    <scope>NUCLEOTIDE SEQUENCE [LARGE SCALE GENOMIC DNA]</scope>
    <source>
        <strain evidence="6">JCM 31202</strain>
    </source>
</reference>
<dbReference type="InterPro" id="IPR016162">
    <property type="entry name" value="Ald_DH_N"/>
</dbReference>
<dbReference type="PANTHER" id="PTHR11699">
    <property type="entry name" value="ALDEHYDE DEHYDROGENASE-RELATED"/>
    <property type="match status" value="1"/>
</dbReference>
<dbReference type="PROSITE" id="PS00687">
    <property type="entry name" value="ALDEHYDE_DEHYDR_GLU"/>
    <property type="match status" value="1"/>
</dbReference>
<dbReference type="InterPro" id="IPR029510">
    <property type="entry name" value="Ald_DH_CS_GLU"/>
</dbReference>
<accession>A0ABW3ETI4</accession>
<dbReference type="EMBL" id="JBHTJA010000045">
    <property type="protein sequence ID" value="MFD0902960.1"/>
    <property type="molecule type" value="Genomic_DNA"/>
</dbReference>
<dbReference type="InterPro" id="IPR016161">
    <property type="entry name" value="Ald_DH/histidinol_DH"/>
</dbReference>
<evidence type="ECO:0000256" key="1">
    <source>
        <dbReference type="ARBA" id="ARBA00023002"/>
    </source>
</evidence>
<dbReference type="InterPro" id="IPR016163">
    <property type="entry name" value="Ald_DH_C"/>
</dbReference>
<dbReference type="SUPFAM" id="SSF53720">
    <property type="entry name" value="ALDH-like"/>
    <property type="match status" value="1"/>
</dbReference>
<keyword evidence="1 3" id="KW-0560">Oxidoreductase</keyword>
<dbReference type="Pfam" id="PF00171">
    <property type="entry name" value="Aldedh"/>
    <property type="match status" value="1"/>
</dbReference>
<gene>
    <name evidence="5" type="ORF">ACFQ11_21380</name>
</gene>
<dbReference type="Gene3D" id="3.40.605.10">
    <property type="entry name" value="Aldehyde Dehydrogenase, Chain A, domain 1"/>
    <property type="match status" value="1"/>
</dbReference>
<evidence type="ECO:0000256" key="3">
    <source>
        <dbReference type="RuleBase" id="RU003345"/>
    </source>
</evidence>
<organism evidence="5 6">
    <name type="scientific">Actinomadura sediminis</name>
    <dbReference type="NCBI Taxonomy" id="1038904"/>
    <lineage>
        <taxon>Bacteria</taxon>
        <taxon>Bacillati</taxon>
        <taxon>Actinomycetota</taxon>
        <taxon>Actinomycetes</taxon>
        <taxon>Streptosporangiales</taxon>
        <taxon>Thermomonosporaceae</taxon>
        <taxon>Actinomadura</taxon>
    </lineage>
</organism>
<dbReference type="RefSeq" id="WP_378301268.1">
    <property type="nucleotide sequence ID" value="NZ_JBHTJA010000045.1"/>
</dbReference>
<sequence length="498" mass="53235">MTAKLDRAALEERAAALTPPTRLFIDGAFVDAASGATFGCVSPRNGTVIARVAEGAETDVDRAVAAARAAFEDGRWARRPPRERRAVLQRLARLVEEHAEELALIEAIDMGKPFTDALAVDLRVTVQTLDFYAEAIDKTYDEVAPTAEDVLATITREPLGVVAAVVPWNFPLMMAIWKVAPALAVGNSVIVKPAEQSPLSALRLAELAAEAGLPDGVLNVVPGFGPTAGRALGVHMDVDAVAFTGSGAVGRRFMRYAAESNIKQVSLELGGKSPQIVLPDAPGLDRVAEAIATGIFFNQGEVCTGGSRLLVHGSIKDELLGKVLEASRRKRVGDPLDPGVDIGALVESEHMDRVLGYIDVGREEGARTVLGGGRVLAETGGYFIEPTVFDRVDPRMRIAQEEIFGPVLSVIEFDSVDEAVRIANGTAYGLAAAVWTTDLSTAHRVSRRLRAGTVWVNCYDDSDITVPFGGYGQSGFGRDKSLHALDKYAHLKSTWIKL</sequence>
<evidence type="ECO:0000259" key="4">
    <source>
        <dbReference type="Pfam" id="PF00171"/>
    </source>
</evidence>
<dbReference type="InterPro" id="IPR015590">
    <property type="entry name" value="Aldehyde_DH_dom"/>
</dbReference>
<dbReference type="CDD" id="cd07112">
    <property type="entry name" value="ALDH_GABALDH-PuuC"/>
    <property type="match status" value="1"/>
</dbReference>
<keyword evidence="6" id="KW-1185">Reference proteome</keyword>
<evidence type="ECO:0000313" key="5">
    <source>
        <dbReference type="EMBL" id="MFD0902960.1"/>
    </source>
</evidence>
<feature type="domain" description="Aldehyde dehydrogenase" evidence="4">
    <location>
        <begin position="29"/>
        <end position="493"/>
    </location>
</feature>
<proteinExistence type="inferred from homology"/>
<comment type="caution">
    <text evidence="5">The sequence shown here is derived from an EMBL/GenBank/DDBJ whole genome shotgun (WGS) entry which is preliminary data.</text>
</comment>
<evidence type="ECO:0000313" key="6">
    <source>
        <dbReference type="Proteomes" id="UP001596972"/>
    </source>
</evidence>
<comment type="similarity">
    <text evidence="3">Belongs to the aldehyde dehydrogenase family.</text>
</comment>
<dbReference type="PROSITE" id="PS00070">
    <property type="entry name" value="ALDEHYDE_DEHYDR_CYS"/>
    <property type="match status" value="1"/>
</dbReference>
<dbReference type="Gene3D" id="3.40.309.10">
    <property type="entry name" value="Aldehyde Dehydrogenase, Chain A, domain 2"/>
    <property type="match status" value="1"/>
</dbReference>
<dbReference type="Proteomes" id="UP001596972">
    <property type="component" value="Unassembled WGS sequence"/>
</dbReference>
<name>A0ABW3ETI4_9ACTN</name>